<sequence>MTVVCLSCLVLDCIAGLRWETVDADQSNEQALEWTVRWNSWKFDRNPESIKQVHPFKRAWKYPLESGSCWREGNKSWS</sequence>
<dbReference type="Proteomes" id="UP000244336">
    <property type="component" value="Chromosome 2"/>
</dbReference>
<proteinExistence type="predicted"/>
<protein>
    <submittedName>
        <fullName evidence="2">Uncharacterized protein</fullName>
    </submittedName>
</protein>
<keyword evidence="3" id="KW-1185">Reference proteome</keyword>
<dbReference type="EMBL" id="CM009750">
    <property type="protein sequence ID" value="PUZ69493.1"/>
    <property type="molecule type" value="Genomic_DNA"/>
</dbReference>
<evidence type="ECO:0000256" key="1">
    <source>
        <dbReference type="SAM" id="SignalP"/>
    </source>
</evidence>
<accession>A0A2T7ENT6</accession>
<name>A0A2T7ENT6_9POAL</name>
<evidence type="ECO:0000313" key="3">
    <source>
        <dbReference type="Proteomes" id="UP000244336"/>
    </source>
</evidence>
<keyword evidence="1" id="KW-0732">Signal</keyword>
<gene>
    <name evidence="2" type="ORF">GQ55_2G113200</name>
</gene>
<reference evidence="2 3" key="1">
    <citation type="submission" date="2018-04" db="EMBL/GenBank/DDBJ databases">
        <title>WGS assembly of Panicum hallii var. hallii HAL2.</title>
        <authorList>
            <person name="Lovell J."/>
            <person name="Jenkins J."/>
            <person name="Lowry D."/>
            <person name="Mamidi S."/>
            <person name="Sreedasyam A."/>
            <person name="Weng X."/>
            <person name="Barry K."/>
            <person name="Bonette J."/>
            <person name="Campitelli B."/>
            <person name="Daum C."/>
            <person name="Gordon S."/>
            <person name="Gould B."/>
            <person name="Lipzen A."/>
            <person name="MacQueen A."/>
            <person name="Palacio-Mejia J."/>
            <person name="Plott C."/>
            <person name="Shakirov E."/>
            <person name="Shu S."/>
            <person name="Yoshinaga Y."/>
            <person name="Zane M."/>
            <person name="Rokhsar D."/>
            <person name="Grimwood J."/>
            <person name="Schmutz J."/>
            <person name="Juenger T."/>
        </authorList>
    </citation>
    <scope>NUCLEOTIDE SEQUENCE [LARGE SCALE GENOMIC DNA]</scope>
    <source>
        <strain evidence="3">cv. HAL2</strain>
    </source>
</reference>
<feature type="chain" id="PRO_5015630081" evidence="1">
    <location>
        <begin position="25"/>
        <end position="78"/>
    </location>
</feature>
<evidence type="ECO:0000313" key="2">
    <source>
        <dbReference type="EMBL" id="PUZ69493.1"/>
    </source>
</evidence>
<organism evidence="2 3">
    <name type="scientific">Panicum hallii var. hallii</name>
    <dbReference type="NCBI Taxonomy" id="1504633"/>
    <lineage>
        <taxon>Eukaryota</taxon>
        <taxon>Viridiplantae</taxon>
        <taxon>Streptophyta</taxon>
        <taxon>Embryophyta</taxon>
        <taxon>Tracheophyta</taxon>
        <taxon>Spermatophyta</taxon>
        <taxon>Magnoliopsida</taxon>
        <taxon>Liliopsida</taxon>
        <taxon>Poales</taxon>
        <taxon>Poaceae</taxon>
        <taxon>PACMAD clade</taxon>
        <taxon>Panicoideae</taxon>
        <taxon>Panicodae</taxon>
        <taxon>Paniceae</taxon>
        <taxon>Panicinae</taxon>
        <taxon>Panicum</taxon>
        <taxon>Panicum sect. Panicum</taxon>
    </lineage>
</organism>
<dbReference type="Gramene" id="PUZ69493">
    <property type="protein sequence ID" value="PUZ69493"/>
    <property type="gene ID" value="GQ55_2G113200"/>
</dbReference>
<dbReference type="AlphaFoldDB" id="A0A2T7ENT6"/>
<feature type="signal peptide" evidence="1">
    <location>
        <begin position="1"/>
        <end position="24"/>
    </location>
</feature>